<protein>
    <submittedName>
        <fullName evidence="1">Glycoside hydrolase family 43 protein</fullName>
    </submittedName>
</protein>
<evidence type="ECO:0000313" key="1">
    <source>
        <dbReference type="EMBL" id="KAI6083803.1"/>
    </source>
</evidence>
<reference evidence="1 2" key="1">
    <citation type="journal article" date="2022" name="New Phytol.">
        <title>Ecological generalism drives hyperdiversity of secondary metabolite gene clusters in xylarialean endophytes.</title>
        <authorList>
            <person name="Franco M.E.E."/>
            <person name="Wisecaver J.H."/>
            <person name="Arnold A.E."/>
            <person name="Ju Y.M."/>
            <person name="Slot J.C."/>
            <person name="Ahrendt S."/>
            <person name="Moore L.P."/>
            <person name="Eastman K.E."/>
            <person name="Scott K."/>
            <person name="Konkel Z."/>
            <person name="Mondo S.J."/>
            <person name="Kuo A."/>
            <person name="Hayes R.D."/>
            <person name="Haridas S."/>
            <person name="Andreopoulos B."/>
            <person name="Riley R."/>
            <person name="LaButti K."/>
            <person name="Pangilinan J."/>
            <person name="Lipzen A."/>
            <person name="Amirebrahimi M."/>
            <person name="Yan J."/>
            <person name="Adam C."/>
            <person name="Keymanesh K."/>
            <person name="Ng V."/>
            <person name="Louie K."/>
            <person name="Northen T."/>
            <person name="Drula E."/>
            <person name="Henrissat B."/>
            <person name="Hsieh H.M."/>
            <person name="Youens-Clark K."/>
            <person name="Lutzoni F."/>
            <person name="Miadlikowska J."/>
            <person name="Eastwood D.C."/>
            <person name="Hamelin R.C."/>
            <person name="Grigoriev I.V."/>
            <person name="U'Ren J.M."/>
        </authorList>
    </citation>
    <scope>NUCLEOTIDE SEQUENCE [LARGE SCALE GENOMIC DNA]</scope>
    <source>
        <strain evidence="1 2">ER1909</strain>
    </source>
</reference>
<accession>A0ACC0CTI2</accession>
<dbReference type="EMBL" id="MU394346">
    <property type="protein sequence ID" value="KAI6083803.1"/>
    <property type="molecule type" value="Genomic_DNA"/>
</dbReference>
<name>A0ACC0CTI2_9PEZI</name>
<gene>
    <name evidence="1" type="ORF">F4821DRAFT_182408</name>
</gene>
<comment type="caution">
    <text evidence="1">The sequence shown here is derived from an EMBL/GenBank/DDBJ whole genome shotgun (WGS) entry which is preliminary data.</text>
</comment>
<proteinExistence type="predicted"/>
<keyword evidence="1" id="KW-0378">Hydrolase</keyword>
<keyword evidence="2" id="KW-1185">Reference proteome</keyword>
<organism evidence="1 2">
    <name type="scientific">Hypoxylon rubiginosum</name>
    <dbReference type="NCBI Taxonomy" id="110542"/>
    <lineage>
        <taxon>Eukaryota</taxon>
        <taxon>Fungi</taxon>
        <taxon>Dikarya</taxon>
        <taxon>Ascomycota</taxon>
        <taxon>Pezizomycotina</taxon>
        <taxon>Sordariomycetes</taxon>
        <taxon>Xylariomycetidae</taxon>
        <taxon>Xylariales</taxon>
        <taxon>Hypoxylaceae</taxon>
        <taxon>Hypoxylon</taxon>
    </lineage>
</organism>
<sequence length="354" mass="36829">MKSLLLALGAGLVAGLPASPSPRATTEEAPTLGLANVTKIDMAGGSSSLLQGRRLAGPFMGVDFPDPSMIWGDGSWKAYATSSNGKKIPVATSTDTWSWTLTGGDALPNPGSWVDPNDQGIWAPDVQKNDAGTYVMYYTARQNGGNHCIGAATSSTAVGPFTPQAQPLICDAAGGGVIDASGYDDGTNRWIVWKVDGNSLGGATTCQGGTPSGAYKSTPIKIQRVARDALTLLDGAKTILDNEGASNDGVVEAPALYKIADGNFVLFYSAHCYSSDDYDVEYAFSSTIDGMYTNRGILIRTVDNKGVYGPGGIDIDPNGKNVVFHGRLNPNQGGAARELYSAELTISGRSITGV</sequence>
<evidence type="ECO:0000313" key="2">
    <source>
        <dbReference type="Proteomes" id="UP001497680"/>
    </source>
</evidence>
<dbReference type="Proteomes" id="UP001497680">
    <property type="component" value="Unassembled WGS sequence"/>
</dbReference>